<name>A0ABV7CWP8_9BACI</name>
<evidence type="ECO:0000256" key="1">
    <source>
        <dbReference type="SAM" id="MobiDB-lite"/>
    </source>
</evidence>
<comment type="caution">
    <text evidence="2">The sequence shown here is derived from an EMBL/GenBank/DDBJ whole genome shotgun (WGS) entry which is preliminary data.</text>
</comment>
<accession>A0ABV7CWP8</accession>
<evidence type="ECO:0000313" key="2">
    <source>
        <dbReference type="EMBL" id="MFC3040786.1"/>
    </source>
</evidence>
<keyword evidence="3" id="KW-1185">Reference proteome</keyword>
<dbReference type="Proteomes" id="UP001595279">
    <property type="component" value="Unassembled WGS sequence"/>
</dbReference>
<dbReference type="RefSeq" id="WP_390272374.1">
    <property type="nucleotide sequence ID" value="NZ_JBHRSA010000043.1"/>
</dbReference>
<proteinExistence type="predicted"/>
<gene>
    <name evidence="2" type="ORF">ACFOGI_11055</name>
</gene>
<feature type="region of interest" description="Disordered" evidence="1">
    <location>
        <begin position="31"/>
        <end position="62"/>
    </location>
</feature>
<reference evidence="3" key="1">
    <citation type="journal article" date="2019" name="Int. J. Syst. Evol. Microbiol.">
        <title>The Global Catalogue of Microorganisms (GCM) 10K type strain sequencing project: providing services to taxonomists for standard genome sequencing and annotation.</title>
        <authorList>
            <consortium name="The Broad Institute Genomics Platform"/>
            <consortium name="The Broad Institute Genome Sequencing Center for Infectious Disease"/>
            <person name="Wu L."/>
            <person name="Ma J."/>
        </authorList>
    </citation>
    <scope>NUCLEOTIDE SEQUENCE [LARGE SCALE GENOMIC DNA]</scope>
    <source>
        <strain evidence="3">KCTC 13128</strain>
    </source>
</reference>
<dbReference type="EMBL" id="JBHRSA010000043">
    <property type="protein sequence ID" value="MFC3040786.1"/>
    <property type="molecule type" value="Genomic_DNA"/>
</dbReference>
<sequence>MRKLRGFLVVLLFALAVTLVFVFTDGSKADEKIEEEPTEQKGGSIEVEVISPQEGDSDREEQ</sequence>
<evidence type="ECO:0000313" key="3">
    <source>
        <dbReference type="Proteomes" id="UP001595279"/>
    </source>
</evidence>
<protein>
    <submittedName>
        <fullName evidence="2">Uncharacterized protein</fullName>
    </submittedName>
</protein>
<organism evidence="2 3">
    <name type="scientific">Virgibacillus xinjiangensis</name>
    <dbReference type="NCBI Taxonomy" id="393090"/>
    <lineage>
        <taxon>Bacteria</taxon>
        <taxon>Bacillati</taxon>
        <taxon>Bacillota</taxon>
        <taxon>Bacilli</taxon>
        <taxon>Bacillales</taxon>
        <taxon>Bacillaceae</taxon>
        <taxon>Virgibacillus</taxon>
    </lineage>
</organism>